<gene>
    <name evidence="1" type="ORF">CDAR_392241</name>
</gene>
<evidence type="ECO:0000313" key="2">
    <source>
        <dbReference type="Proteomes" id="UP001054837"/>
    </source>
</evidence>
<dbReference type="EMBL" id="BPLQ01008125">
    <property type="protein sequence ID" value="GIY35036.1"/>
    <property type="molecule type" value="Genomic_DNA"/>
</dbReference>
<accession>A0AAV4SQ83</accession>
<dbReference type="AlphaFoldDB" id="A0AAV4SQ83"/>
<dbReference type="Proteomes" id="UP001054837">
    <property type="component" value="Unassembled WGS sequence"/>
</dbReference>
<protein>
    <submittedName>
        <fullName evidence="1">Uncharacterized protein</fullName>
    </submittedName>
</protein>
<sequence>MDKKKTGYHIIQVSNDQISYKSVSSKIIITFKAKQLLQLKERTRNKCREGNIYNLPDYLRSSAVATFRLAVMHDYLYAHPHRYKIVDRPASPFCSNGAAMNAEHLVCSALSQISVFSRYWEARNLLNCLKNLILF</sequence>
<proteinExistence type="predicted"/>
<organism evidence="1 2">
    <name type="scientific">Caerostris darwini</name>
    <dbReference type="NCBI Taxonomy" id="1538125"/>
    <lineage>
        <taxon>Eukaryota</taxon>
        <taxon>Metazoa</taxon>
        <taxon>Ecdysozoa</taxon>
        <taxon>Arthropoda</taxon>
        <taxon>Chelicerata</taxon>
        <taxon>Arachnida</taxon>
        <taxon>Araneae</taxon>
        <taxon>Araneomorphae</taxon>
        <taxon>Entelegynae</taxon>
        <taxon>Araneoidea</taxon>
        <taxon>Araneidae</taxon>
        <taxon>Caerostris</taxon>
    </lineage>
</organism>
<name>A0AAV4SQ83_9ARAC</name>
<keyword evidence="2" id="KW-1185">Reference proteome</keyword>
<comment type="caution">
    <text evidence="1">The sequence shown here is derived from an EMBL/GenBank/DDBJ whole genome shotgun (WGS) entry which is preliminary data.</text>
</comment>
<evidence type="ECO:0000313" key="1">
    <source>
        <dbReference type="EMBL" id="GIY35036.1"/>
    </source>
</evidence>
<reference evidence="1 2" key="1">
    <citation type="submission" date="2021-06" db="EMBL/GenBank/DDBJ databases">
        <title>Caerostris darwini draft genome.</title>
        <authorList>
            <person name="Kono N."/>
            <person name="Arakawa K."/>
        </authorList>
    </citation>
    <scope>NUCLEOTIDE SEQUENCE [LARGE SCALE GENOMIC DNA]</scope>
</reference>